<dbReference type="SUPFAM" id="SSF53474">
    <property type="entry name" value="alpha/beta-Hydrolases"/>
    <property type="match status" value="1"/>
</dbReference>
<sequence>MVLSQLALGIHCLVQASSAPGPQFSLPQIRENVRCKPKLKLASVQFAASAASRAFENDNAPGAPEPETLYKAFNLSVPVDHFHNDSSYEPHSNGSFPLRYWYDDRFYKPGGPVIALASGGTSGEYCLGDLQKGIIAILAEATNGVGVILEHRYYGRSYPTRDYSTKDLRFLTTDQALADTAYFAQHIAFPGKLTEFNLTAPGTPWIFYGGSYAGAFVAFLRKVYPEIFWGAISSSGVTAAIVDYWEYNEAARFYSPKGCAETTQKLTHIVDNILLQKSNTTKKDVLTLKKAFGLQNLTGDVDFAYIISGGISELQYRNWDPASDGRGFLRYCGNLTSSHVIWPGTENLDSTVRHLLKVGGYEDEIEELVPRLKNYIGYVNFTTNDCLNFWSDGRYAAGDLTQLWRPWRYQKCTQWGYFVTGSGVPDNQLSLISRLIDIDYRTRSCRKAFNITDLPDVDAINKYGGYNFSYPCVAIIQGEADPWRSATPNKKGLPRPESTVEEPNLVIGGGAVHHWEQNGVFKNETTPELPPLPVKEAQSFEVDFVQAWLREWKETHSY</sequence>
<accession>A0A1Q8RC18</accession>
<reference evidence="7 8" key="1">
    <citation type="submission" date="2016-11" db="EMBL/GenBank/DDBJ databases">
        <title>Draft Genome Assembly of Colletotrichum chlorophyti a pathogen of herbaceous plants.</title>
        <authorList>
            <person name="Gan P."/>
            <person name="Narusaka M."/>
            <person name="Tsushima A."/>
            <person name="Narusaka Y."/>
            <person name="Takano Y."/>
            <person name="Shirasu K."/>
        </authorList>
    </citation>
    <scope>NUCLEOTIDE SEQUENCE [LARGE SCALE GENOMIC DNA]</scope>
    <source>
        <strain evidence="7 8">NTL11</strain>
    </source>
</reference>
<comment type="caution">
    <text evidence="7">The sequence shown here is derived from an EMBL/GenBank/DDBJ whole genome shotgun (WGS) entry which is preliminary data.</text>
</comment>
<protein>
    <submittedName>
        <fullName evidence="7">Putative extracellular serine carboxypeptidase 4</fullName>
    </submittedName>
</protein>
<evidence type="ECO:0000313" key="8">
    <source>
        <dbReference type="Proteomes" id="UP000186583"/>
    </source>
</evidence>
<dbReference type="GO" id="GO:0070008">
    <property type="term" value="F:serine-type exopeptidase activity"/>
    <property type="evidence" value="ECO:0007669"/>
    <property type="project" value="InterPro"/>
</dbReference>
<dbReference type="EMBL" id="MPGH01000240">
    <property type="protein sequence ID" value="OLN81897.1"/>
    <property type="molecule type" value="Genomic_DNA"/>
</dbReference>
<name>A0A1Q8RC18_9PEZI</name>
<feature type="signal peptide" evidence="6">
    <location>
        <begin position="1"/>
        <end position="18"/>
    </location>
</feature>
<feature type="chain" id="PRO_5012886825" evidence="6">
    <location>
        <begin position="19"/>
        <end position="558"/>
    </location>
</feature>
<dbReference type="PANTHER" id="PTHR11010">
    <property type="entry name" value="PROTEASE S28 PRO-X CARBOXYPEPTIDASE-RELATED"/>
    <property type="match status" value="1"/>
</dbReference>
<evidence type="ECO:0000256" key="3">
    <source>
        <dbReference type="ARBA" id="ARBA00022729"/>
    </source>
</evidence>
<keyword evidence="3 6" id="KW-0732">Signal</keyword>
<dbReference type="AlphaFoldDB" id="A0A1Q8RC18"/>
<dbReference type="Proteomes" id="UP000186583">
    <property type="component" value="Unassembled WGS sequence"/>
</dbReference>
<proteinExistence type="inferred from homology"/>
<evidence type="ECO:0000256" key="2">
    <source>
        <dbReference type="ARBA" id="ARBA00022670"/>
    </source>
</evidence>
<dbReference type="GO" id="GO:0004180">
    <property type="term" value="F:carboxypeptidase activity"/>
    <property type="evidence" value="ECO:0007669"/>
    <property type="project" value="UniProtKB-KW"/>
</dbReference>
<evidence type="ECO:0000256" key="1">
    <source>
        <dbReference type="ARBA" id="ARBA00011079"/>
    </source>
</evidence>
<dbReference type="Pfam" id="PF05577">
    <property type="entry name" value="Peptidase_S28"/>
    <property type="match status" value="1"/>
</dbReference>
<evidence type="ECO:0000256" key="4">
    <source>
        <dbReference type="ARBA" id="ARBA00022801"/>
    </source>
</evidence>
<keyword evidence="8" id="KW-1185">Reference proteome</keyword>
<dbReference type="GO" id="GO:0008239">
    <property type="term" value="F:dipeptidyl-peptidase activity"/>
    <property type="evidence" value="ECO:0007669"/>
    <property type="project" value="TreeGrafter"/>
</dbReference>
<dbReference type="OrthoDB" id="1735038at2759"/>
<keyword evidence="7" id="KW-0121">Carboxypeptidase</keyword>
<dbReference type="PANTHER" id="PTHR11010:SF117">
    <property type="entry name" value="SERINE PROTEASE 16"/>
    <property type="match status" value="1"/>
</dbReference>
<evidence type="ECO:0000256" key="6">
    <source>
        <dbReference type="SAM" id="SignalP"/>
    </source>
</evidence>
<keyword evidence="4" id="KW-0378">Hydrolase</keyword>
<gene>
    <name evidence="7" type="ORF">CCHL11_07039</name>
</gene>
<comment type="similarity">
    <text evidence="1">Belongs to the peptidase S28 family.</text>
</comment>
<evidence type="ECO:0000313" key="7">
    <source>
        <dbReference type="EMBL" id="OLN81897.1"/>
    </source>
</evidence>
<evidence type="ECO:0000256" key="5">
    <source>
        <dbReference type="ARBA" id="ARBA00023180"/>
    </source>
</evidence>
<organism evidence="7 8">
    <name type="scientific">Colletotrichum chlorophyti</name>
    <dbReference type="NCBI Taxonomy" id="708187"/>
    <lineage>
        <taxon>Eukaryota</taxon>
        <taxon>Fungi</taxon>
        <taxon>Dikarya</taxon>
        <taxon>Ascomycota</taxon>
        <taxon>Pezizomycotina</taxon>
        <taxon>Sordariomycetes</taxon>
        <taxon>Hypocreomycetidae</taxon>
        <taxon>Glomerellales</taxon>
        <taxon>Glomerellaceae</taxon>
        <taxon>Colletotrichum</taxon>
    </lineage>
</organism>
<dbReference type="InterPro" id="IPR008758">
    <property type="entry name" value="Peptidase_S28"/>
</dbReference>
<dbReference type="FunFam" id="3.40.50.1820:FF:000251">
    <property type="entry name" value="Extracelular serine carboxypeptidase, putative"/>
    <property type="match status" value="1"/>
</dbReference>
<dbReference type="InterPro" id="IPR029058">
    <property type="entry name" value="AB_hydrolase_fold"/>
</dbReference>
<dbReference type="Gene3D" id="3.40.50.1820">
    <property type="entry name" value="alpha/beta hydrolase"/>
    <property type="match status" value="2"/>
</dbReference>
<dbReference type="GO" id="GO:0006508">
    <property type="term" value="P:proteolysis"/>
    <property type="evidence" value="ECO:0007669"/>
    <property type="project" value="UniProtKB-KW"/>
</dbReference>
<keyword evidence="5" id="KW-0325">Glycoprotein</keyword>
<keyword evidence="2" id="KW-0645">Protease</keyword>